<evidence type="ECO:0000313" key="2">
    <source>
        <dbReference type="Proteomes" id="UP001170959"/>
    </source>
</evidence>
<dbReference type="EMBL" id="JACAGJ010000001">
    <property type="protein sequence ID" value="MDM1071619.1"/>
    <property type="molecule type" value="Genomic_DNA"/>
</dbReference>
<proteinExistence type="predicted"/>
<accession>A0AAJ1QCS0</accession>
<sequence length="132" mass="15585">MGDFKLNPDLIDCMQQVAYINIKKIGGGSNASYNEIKKFYEENKKAFHEQIQLINPDVIIFGNTMDYFENGIFDKMFGQLDVNKEDDNLHIYKNNHHLLLHAYHPNNRRISHQLYCDTIINTVHNWIKNKDK</sequence>
<dbReference type="Proteomes" id="UP001170959">
    <property type="component" value="Unassembled WGS sequence"/>
</dbReference>
<reference evidence="1" key="2">
    <citation type="journal article" date="2022" name="Sci. Total Environ.">
        <title>Prevalence, transmission, and molecular epidemiology of tet(X)-positive bacteria among humans, animals, and environmental niches in China: An epidemiological, and genomic-based study.</title>
        <authorList>
            <person name="Dong N."/>
            <person name="Zeng Y."/>
            <person name="Cai C."/>
            <person name="Sun C."/>
            <person name="Lu J."/>
            <person name="Liu C."/>
            <person name="Zhou H."/>
            <person name="Sun Q."/>
            <person name="Shu L."/>
            <person name="Wang H."/>
            <person name="Wang Y."/>
            <person name="Wang S."/>
            <person name="Wu C."/>
            <person name="Chan E.W."/>
            <person name="Chen G."/>
            <person name="Shen Z."/>
            <person name="Chen S."/>
            <person name="Zhang R."/>
        </authorList>
    </citation>
    <scope>NUCLEOTIDE SEQUENCE</scope>
    <source>
        <strain evidence="1">R655-4</strain>
    </source>
</reference>
<reference evidence="1" key="1">
    <citation type="submission" date="2020-06" db="EMBL/GenBank/DDBJ databases">
        <authorList>
            <person name="Dong N."/>
        </authorList>
    </citation>
    <scope>NUCLEOTIDE SEQUENCE</scope>
    <source>
        <strain evidence="1">R655-4</strain>
    </source>
</reference>
<dbReference type="AlphaFoldDB" id="A0AAJ1QCS0"/>
<name>A0AAJ1QCS0_9FLAO</name>
<gene>
    <name evidence="1" type="ORF">HX001_03820</name>
</gene>
<protein>
    <submittedName>
        <fullName evidence="1">Uncharacterized protein</fullName>
    </submittedName>
</protein>
<dbReference type="RefSeq" id="WP_286491942.1">
    <property type="nucleotide sequence ID" value="NZ_JACAGJ010000001.1"/>
</dbReference>
<comment type="caution">
    <text evidence="1">The sequence shown here is derived from an EMBL/GenBank/DDBJ whole genome shotgun (WGS) entry which is preliminary data.</text>
</comment>
<organism evidence="1 2">
    <name type="scientific">Empedobacter brevis</name>
    <dbReference type="NCBI Taxonomy" id="247"/>
    <lineage>
        <taxon>Bacteria</taxon>
        <taxon>Pseudomonadati</taxon>
        <taxon>Bacteroidota</taxon>
        <taxon>Flavobacteriia</taxon>
        <taxon>Flavobacteriales</taxon>
        <taxon>Weeksellaceae</taxon>
        <taxon>Empedobacter</taxon>
    </lineage>
</organism>
<evidence type="ECO:0000313" key="1">
    <source>
        <dbReference type="EMBL" id="MDM1071619.1"/>
    </source>
</evidence>